<evidence type="ECO:0000256" key="6">
    <source>
        <dbReference type="ARBA" id="ARBA00023136"/>
    </source>
</evidence>
<dbReference type="EMBL" id="UINC01001208">
    <property type="protein sequence ID" value="SUZ74379.1"/>
    <property type="molecule type" value="Genomic_DNA"/>
</dbReference>
<dbReference type="AlphaFoldDB" id="A0A381Q7M2"/>
<evidence type="ECO:0000256" key="5">
    <source>
        <dbReference type="ARBA" id="ARBA00022989"/>
    </source>
</evidence>
<keyword evidence="5 7" id="KW-1133">Transmembrane helix</keyword>
<evidence type="ECO:0000256" key="2">
    <source>
        <dbReference type="ARBA" id="ARBA00022670"/>
    </source>
</evidence>
<evidence type="ECO:0000256" key="7">
    <source>
        <dbReference type="SAM" id="Phobius"/>
    </source>
</evidence>
<name>A0A381Q7M2_9ZZZZ</name>
<feature type="transmembrane region" description="Helical" evidence="7">
    <location>
        <begin position="65"/>
        <end position="82"/>
    </location>
</feature>
<dbReference type="PRINTS" id="PR00781">
    <property type="entry name" value="LIPOSIGPTASE"/>
</dbReference>
<dbReference type="GO" id="GO:0016020">
    <property type="term" value="C:membrane"/>
    <property type="evidence" value="ECO:0007669"/>
    <property type="project" value="InterPro"/>
</dbReference>
<dbReference type="PANTHER" id="PTHR33695:SF1">
    <property type="entry name" value="LIPOPROTEIN SIGNAL PEPTIDASE"/>
    <property type="match status" value="1"/>
</dbReference>
<dbReference type="Pfam" id="PF01252">
    <property type="entry name" value="Peptidase_A8"/>
    <property type="match status" value="1"/>
</dbReference>
<feature type="transmembrane region" description="Helical" evidence="7">
    <location>
        <begin position="128"/>
        <end position="150"/>
    </location>
</feature>
<evidence type="ECO:0000256" key="1">
    <source>
        <dbReference type="ARBA" id="ARBA00022475"/>
    </source>
</evidence>
<evidence type="ECO:0008006" key="9">
    <source>
        <dbReference type="Google" id="ProtNLM"/>
    </source>
</evidence>
<organism evidence="8">
    <name type="scientific">marine metagenome</name>
    <dbReference type="NCBI Taxonomy" id="408172"/>
    <lineage>
        <taxon>unclassified sequences</taxon>
        <taxon>metagenomes</taxon>
        <taxon>ecological metagenomes</taxon>
    </lineage>
</organism>
<evidence type="ECO:0000256" key="3">
    <source>
        <dbReference type="ARBA" id="ARBA00022692"/>
    </source>
</evidence>
<feature type="non-terminal residue" evidence="8">
    <location>
        <position position="1"/>
    </location>
</feature>
<feature type="transmembrane region" description="Helical" evidence="7">
    <location>
        <begin position="89"/>
        <end position="108"/>
    </location>
</feature>
<evidence type="ECO:0000313" key="8">
    <source>
        <dbReference type="EMBL" id="SUZ74379.1"/>
    </source>
</evidence>
<keyword evidence="4" id="KW-0378">Hydrolase</keyword>
<reference evidence="8" key="1">
    <citation type="submission" date="2018-05" db="EMBL/GenBank/DDBJ databases">
        <authorList>
            <person name="Lanie J.A."/>
            <person name="Ng W.-L."/>
            <person name="Kazmierczak K.M."/>
            <person name="Andrzejewski T.M."/>
            <person name="Davidsen T.M."/>
            <person name="Wayne K.J."/>
            <person name="Tettelin H."/>
            <person name="Glass J.I."/>
            <person name="Rusch D."/>
            <person name="Podicherti R."/>
            <person name="Tsui H.-C.T."/>
            <person name="Winkler M.E."/>
        </authorList>
    </citation>
    <scope>NUCLEOTIDE SEQUENCE</scope>
</reference>
<dbReference type="NCBIfam" id="TIGR00077">
    <property type="entry name" value="lspA"/>
    <property type="match status" value="1"/>
</dbReference>
<gene>
    <name evidence="8" type="ORF">METZ01_LOCUS27233</name>
</gene>
<keyword evidence="1" id="KW-1003">Cell membrane</keyword>
<keyword evidence="3 7" id="KW-0812">Transmembrane</keyword>
<accession>A0A381Q7M2</accession>
<dbReference type="InterPro" id="IPR001872">
    <property type="entry name" value="Peptidase_A8"/>
</dbReference>
<dbReference type="GO" id="GO:0006508">
    <property type="term" value="P:proteolysis"/>
    <property type="evidence" value="ECO:0007669"/>
    <property type="project" value="UniProtKB-KW"/>
</dbReference>
<evidence type="ECO:0000256" key="4">
    <source>
        <dbReference type="ARBA" id="ARBA00022801"/>
    </source>
</evidence>
<protein>
    <recommendedName>
        <fullName evidence="9">Lipoprotein signal peptidase</fullName>
    </recommendedName>
</protein>
<proteinExistence type="inferred from homology"/>
<dbReference type="PROSITE" id="PS00855">
    <property type="entry name" value="SPASE_II"/>
    <property type="match status" value="1"/>
</dbReference>
<keyword evidence="6 7" id="KW-0472">Membrane</keyword>
<dbReference type="GO" id="GO:0004190">
    <property type="term" value="F:aspartic-type endopeptidase activity"/>
    <property type="evidence" value="ECO:0007669"/>
    <property type="project" value="InterPro"/>
</dbReference>
<dbReference type="PANTHER" id="PTHR33695">
    <property type="entry name" value="LIPOPROTEIN SIGNAL PEPTIDASE"/>
    <property type="match status" value="1"/>
</dbReference>
<dbReference type="HAMAP" id="MF_00161">
    <property type="entry name" value="LspA"/>
    <property type="match status" value="1"/>
</dbReference>
<sequence>VKEKITVFATITPSVLVLDLISKSWALDTLGGGSRSEILGGFVPLTLAYNRGAAFGISLGDDSRWFFIPITILALILLLVLLKQAARRDWLRLVSISMVVAGALGNLYDRVRWDRGVVDFIGPIDLGIMDWPIFNVADMSITCGAVLLAISFWGEERRERAEALVREEGEPTAIG</sequence>
<keyword evidence="2" id="KW-0645">Protease</keyword>